<name>A0AA96LPV6_9BACL</name>
<dbReference type="KEGG" id="proo:MJB10_02910"/>
<reference evidence="1" key="1">
    <citation type="submission" date="2022-02" db="EMBL/GenBank/DDBJ databases">
        <title>Paenibacillus sp. MBLB1832 Whole Genome Shotgun Sequencing.</title>
        <authorList>
            <person name="Hwang C.Y."/>
            <person name="Cho E.-S."/>
            <person name="Seo M.-J."/>
        </authorList>
    </citation>
    <scope>NUCLEOTIDE SEQUENCE</scope>
    <source>
        <strain evidence="1">MBLB1832</strain>
    </source>
</reference>
<dbReference type="EMBL" id="CP130319">
    <property type="protein sequence ID" value="WNR45117.1"/>
    <property type="molecule type" value="Genomic_DNA"/>
</dbReference>
<dbReference type="AlphaFoldDB" id="A0AA96LPV6"/>
<organism evidence="1 2">
    <name type="scientific">Paenibacillus roseopurpureus</name>
    <dbReference type="NCBI Taxonomy" id="2918901"/>
    <lineage>
        <taxon>Bacteria</taxon>
        <taxon>Bacillati</taxon>
        <taxon>Bacillota</taxon>
        <taxon>Bacilli</taxon>
        <taxon>Bacillales</taxon>
        <taxon>Paenibacillaceae</taxon>
        <taxon>Paenibacillus</taxon>
    </lineage>
</organism>
<dbReference type="Proteomes" id="UP001304650">
    <property type="component" value="Chromosome"/>
</dbReference>
<evidence type="ECO:0000313" key="1">
    <source>
        <dbReference type="EMBL" id="WNR45117.1"/>
    </source>
</evidence>
<keyword evidence="2" id="KW-1185">Reference proteome</keyword>
<protein>
    <submittedName>
        <fullName evidence="1">Uncharacterized protein</fullName>
    </submittedName>
</protein>
<proteinExistence type="predicted"/>
<evidence type="ECO:0000313" key="2">
    <source>
        <dbReference type="Proteomes" id="UP001304650"/>
    </source>
</evidence>
<dbReference type="RefSeq" id="WP_314801596.1">
    <property type="nucleotide sequence ID" value="NZ_CP130319.1"/>
</dbReference>
<sequence length="185" mass="21168">MIPGHAKSFIYLSEVLYVWLTQKSKSIYVMASVNGITERVYPVPRGFLTTPKSKIAALFERKDVMLIPWDGANEYVHICNKVKHRRVTEGHKAWIQRRGAAQGGILYGELVPRGPVGWYVVLMMEIGDSGVYFDYIEPEHIFLGENQKCEDLRKERGVTAVFRRDCEFLVTEVTGLEVANIIKKF</sequence>
<accession>A0AA96LPV6</accession>
<gene>
    <name evidence="1" type="ORF">MJB10_02910</name>
</gene>